<keyword evidence="10" id="KW-1133">Transmembrane helix</keyword>
<gene>
    <name evidence="14" type="ORF">ERUC_LOCUS24679</name>
</gene>
<dbReference type="InterPro" id="IPR013083">
    <property type="entry name" value="Znf_RING/FYVE/PHD"/>
</dbReference>
<dbReference type="EMBL" id="CAKOAT010255154">
    <property type="protein sequence ID" value="CAH8358923.1"/>
    <property type="molecule type" value="Genomic_DNA"/>
</dbReference>
<dbReference type="PROSITE" id="PS50089">
    <property type="entry name" value="ZF_RING_2"/>
    <property type="match status" value="1"/>
</dbReference>
<dbReference type="SUPFAM" id="SSF57850">
    <property type="entry name" value="RING/U-box"/>
    <property type="match status" value="1"/>
</dbReference>
<evidence type="ECO:0000256" key="7">
    <source>
        <dbReference type="ARBA" id="ARBA00022771"/>
    </source>
</evidence>
<dbReference type="Pfam" id="PF13639">
    <property type="entry name" value="zf-RING_2"/>
    <property type="match status" value="1"/>
</dbReference>
<keyword evidence="9" id="KW-0862">Zinc</keyword>
<proteinExistence type="predicted"/>
<dbReference type="SMART" id="SM00184">
    <property type="entry name" value="RING"/>
    <property type="match status" value="1"/>
</dbReference>
<dbReference type="AlphaFoldDB" id="A0ABC8KSM8"/>
<evidence type="ECO:0000256" key="6">
    <source>
        <dbReference type="ARBA" id="ARBA00022723"/>
    </source>
</evidence>
<evidence type="ECO:0000256" key="9">
    <source>
        <dbReference type="ARBA" id="ARBA00022833"/>
    </source>
</evidence>
<keyword evidence="15" id="KW-1185">Reference proteome</keyword>
<name>A0ABC8KSM8_ERUVS</name>
<dbReference type="GO" id="GO:0016020">
    <property type="term" value="C:membrane"/>
    <property type="evidence" value="ECO:0007669"/>
    <property type="project" value="UniProtKB-SubCell"/>
</dbReference>
<evidence type="ECO:0000313" key="14">
    <source>
        <dbReference type="EMBL" id="CAH8358923.1"/>
    </source>
</evidence>
<dbReference type="PANTHER" id="PTHR45977">
    <property type="entry name" value="TARGET OF ERK KINASE MPK-1"/>
    <property type="match status" value="1"/>
</dbReference>
<evidence type="ECO:0000256" key="3">
    <source>
        <dbReference type="ARBA" id="ARBA00012483"/>
    </source>
</evidence>
<keyword evidence="11" id="KW-0472">Membrane</keyword>
<evidence type="ECO:0000256" key="2">
    <source>
        <dbReference type="ARBA" id="ARBA00004141"/>
    </source>
</evidence>
<comment type="caution">
    <text evidence="14">The sequence shown here is derived from an EMBL/GenBank/DDBJ whole genome shotgun (WGS) entry which is preliminary data.</text>
</comment>
<comment type="subcellular location">
    <subcellularLocation>
        <location evidence="2">Membrane</location>
        <topology evidence="2">Multi-pass membrane protein</topology>
    </subcellularLocation>
</comment>
<dbReference type="PANTHER" id="PTHR45977:SF4">
    <property type="entry name" value="RING-TYPE DOMAIN-CONTAINING PROTEIN"/>
    <property type="match status" value="1"/>
</dbReference>
<accession>A0ABC8KSM8</accession>
<evidence type="ECO:0000256" key="5">
    <source>
        <dbReference type="ARBA" id="ARBA00022692"/>
    </source>
</evidence>
<dbReference type="Proteomes" id="UP001642260">
    <property type="component" value="Unassembled WGS sequence"/>
</dbReference>
<sequence length="187" mass="21622">MNNQPFLQYHFSHQTKPPAVTPRMTLQVYIHRPMTQQSAIDFQLPIVTDNEGNLIETDYIDLMLGYHQINPEDSTMLIHEISEYVTEVLISSVLNTNFHIQITLTLTDNNPEATGRLDIDLIITDLEGTTRPPHMEERYNTCTVCFENFNNGKYICALSCGHQFHFQCIDEWLRTNISCPICRETDV</sequence>
<dbReference type="EC" id="2.3.2.27" evidence="3"/>
<evidence type="ECO:0000256" key="8">
    <source>
        <dbReference type="ARBA" id="ARBA00022786"/>
    </source>
</evidence>
<keyword evidence="5" id="KW-0812">Transmembrane</keyword>
<dbReference type="InterPro" id="IPR001841">
    <property type="entry name" value="Znf_RING"/>
</dbReference>
<comment type="catalytic activity">
    <reaction evidence="1">
        <text>S-ubiquitinyl-[E2 ubiquitin-conjugating enzyme]-L-cysteine + [acceptor protein]-L-lysine = [E2 ubiquitin-conjugating enzyme]-L-cysteine + N(6)-ubiquitinyl-[acceptor protein]-L-lysine.</text>
        <dbReference type="EC" id="2.3.2.27"/>
    </reaction>
</comment>
<keyword evidence="8" id="KW-0833">Ubl conjugation pathway</keyword>
<evidence type="ECO:0000256" key="12">
    <source>
        <dbReference type="PROSITE-ProRule" id="PRU00175"/>
    </source>
</evidence>
<protein>
    <recommendedName>
        <fullName evidence="3">RING-type E3 ubiquitin transferase</fullName>
        <ecNumber evidence="3">2.3.2.27</ecNumber>
    </recommendedName>
</protein>
<evidence type="ECO:0000256" key="1">
    <source>
        <dbReference type="ARBA" id="ARBA00000900"/>
    </source>
</evidence>
<keyword evidence="4" id="KW-0808">Transferase</keyword>
<dbReference type="GO" id="GO:0061630">
    <property type="term" value="F:ubiquitin protein ligase activity"/>
    <property type="evidence" value="ECO:0007669"/>
    <property type="project" value="UniProtKB-EC"/>
</dbReference>
<dbReference type="GO" id="GO:0008270">
    <property type="term" value="F:zinc ion binding"/>
    <property type="evidence" value="ECO:0007669"/>
    <property type="project" value="UniProtKB-KW"/>
</dbReference>
<evidence type="ECO:0000256" key="11">
    <source>
        <dbReference type="ARBA" id="ARBA00023136"/>
    </source>
</evidence>
<feature type="domain" description="RING-type" evidence="13">
    <location>
        <begin position="142"/>
        <end position="183"/>
    </location>
</feature>
<dbReference type="Gene3D" id="3.30.40.10">
    <property type="entry name" value="Zinc/RING finger domain, C3HC4 (zinc finger)"/>
    <property type="match status" value="1"/>
</dbReference>
<evidence type="ECO:0000256" key="10">
    <source>
        <dbReference type="ARBA" id="ARBA00022989"/>
    </source>
</evidence>
<dbReference type="CDD" id="cd16454">
    <property type="entry name" value="RING-H2_PA-TM-RING"/>
    <property type="match status" value="1"/>
</dbReference>
<reference evidence="14 15" key="1">
    <citation type="submission" date="2022-03" db="EMBL/GenBank/DDBJ databases">
        <authorList>
            <person name="Macdonald S."/>
            <person name="Ahmed S."/>
            <person name="Newling K."/>
        </authorList>
    </citation>
    <scope>NUCLEOTIDE SEQUENCE [LARGE SCALE GENOMIC DNA]</scope>
</reference>
<evidence type="ECO:0000256" key="4">
    <source>
        <dbReference type="ARBA" id="ARBA00022679"/>
    </source>
</evidence>
<keyword evidence="7 12" id="KW-0863">Zinc-finger</keyword>
<organism evidence="14 15">
    <name type="scientific">Eruca vesicaria subsp. sativa</name>
    <name type="common">Garden rocket</name>
    <name type="synonym">Eruca sativa</name>
    <dbReference type="NCBI Taxonomy" id="29727"/>
    <lineage>
        <taxon>Eukaryota</taxon>
        <taxon>Viridiplantae</taxon>
        <taxon>Streptophyta</taxon>
        <taxon>Embryophyta</taxon>
        <taxon>Tracheophyta</taxon>
        <taxon>Spermatophyta</taxon>
        <taxon>Magnoliopsida</taxon>
        <taxon>eudicotyledons</taxon>
        <taxon>Gunneridae</taxon>
        <taxon>Pentapetalae</taxon>
        <taxon>rosids</taxon>
        <taxon>malvids</taxon>
        <taxon>Brassicales</taxon>
        <taxon>Brassicaceae</taxon>
        <taxon>Brassiceae</taxon>
        <taxon>Eruca</taxon>
    </lineage>
</organism>
<evidence type="ECO:0000313" key="15">
    <source>
        <dbReference type="Proteomes" id="UP001642260"/>
    </source>
</evidence>
<evidence type="ECO:0000259" key="13">
    <source>
        <dbReference type="PROSITE" id="PS50089"/>
    </source>
</evidence>
<keyword evidence="6" id="KW-0479">Metal-binding</keyword>